<dbReference type="Pfam" id="PF00701">
    <property type="entry name" value="DHDPS"/>
    <property type="match status" value="1"/>
</dbReference>
<comment type="caution">
    <text evidence="3">The sequence shown here is derived from an EMBL/GenBank/DDBJ whole genome shotgun (WGS) entry which is preliminary data.</text>
</comment>
<sequence>MKLKLEGIFPPLTTPFHSNEDLDLINLERNIKKYNEFNLAGYVALGSTGENVYLSSEECEKVVEIFEKCTPNNKKIIVGAGRESLKETIRLIKRLANYRVDAFLIKTPHYYKPNMNTESFKNYYLKIAESSP</sequence>
<evidence type="ECO:0000256" key="1">
    <source>
        <dbReference type="ARBA" id="ARBA00007592"/>
    </source>
</evidence>
<evidence type="ECO:0000256" key="2">
    <source>
        <dbReference type="ARBA" id="ARBA00023239"/>
    </source>
</evidence>
<dbReference type="GO" id="GO:0008840">
    <property type="term" value="F:4-hydroxy-tetrahydrodipicolinate synthase activity"/>
    <property type="evidence" value="ECO:0007669"/>
    <property type="project" value="TreeGrafter"/>
</dbReference>
<proteinExistence type="inferred from homology"/>
<evidence type="ECO:0000313" key="4">
    <source>
        <dbReference type="Proteomes" id="UP000280417"/>
    </source>
</evidence>
<feature type="non-terminal residue" evidence="3">
    <location>
        <position position="132"/>
    </location>
</feature>
<dbReference type="AlphaFoldDB" id="A0A662D861"/>
<name>A0A662D861_UNCAE</name>
<reference evidence="3 4" key="1">
    <citation type="submission" date="2018-06" db="EMBL/GenBank/DDBJ databases">
        <title>Extensive metabolic versatility and redundancy in microbially diverse, dynamic hydrothermal sediments.</title>
        <authorList>
            <person name="Dombrowski N."/>
            <person name="Teske A."/>
            <person name="Baker B.J."/>
        </authorList>
    </citation>
    <scope>NUCLEOTIDE SEQUENCE [LARGE SCALE GENOMIC DNA]</scope>
    <source>
        <strain evidence="3">B3_G15</strain>
    </source>
</reference>
<accession>A0A662D861</accession>
<dbReference type="PRINTS" id="PR00146">
    <property type="entry name" value="DHPICSNTHASE"/>
</dbReference>
<dbReference type="CDD" id="cd00408">
    <property type="entry name" value="DHDPS-like"/>
    <property type="match status" value="1"/>
</dbReference>
<dbReference type="InterPro" id="IPR002220">
    <property type="entry name" value="DapA-like"/>
</dbReference>
<evidence type="ECO:0000313" key="3">
    <source>
        <dbReference type="EMBL" id="RLE09965.1"/>
    </source>
</evidence>
<protein>
    <submittedName>
        <fullName evidence="3">Dihydrodipicolinate synthase family protein</fullName>
    </submittedName>
</protein>
<dbReference type="Gene3D" id="3.20.20.70">
    <property type="entry name" value="Aldolase class I"/>
    <property type="match status" value="1"/>
</dbReference>
<dbReference type="EMBL" id="QMQA01000341">
    <property type="protein sequence ID" value="RLE09965.1"/>
    <property type="molecule type" value="Genomic_DNA"/>
</dbReference>
<comment type="similarity">
    <text evidence="1">Belongs to the DapA family.</text>
</comment>
<dbReference type="Proteomes" id="UP000280417">
    <property type="component" value="Unassembled WGS sequence"/>
</dbReference>
<keyword evidence="2" id="KW-0456">Lyase</keyword>
<dbReference type="InterPro" id="IPR013785">
    <property type="entry name" value="Aldolase_TIM"/>
</dbReference>
<organism evidence="3 4">
    <name type="scientific">Aerophobetes bacterium</name>
    <dbReference type="NCBI Taxonomy" id="2030807"/>
    <lineage>
        <taxon>Bacteria</taxon>
        <taxon>Candidatus Aerophobota</taxon>
    </lineage>
</organism>
<dbReference type="PANTHER" id="PTHR12128:SF66">
    <property type="entry name" value="4-HYDROXY-2-OXOGLUTARATE ALDOLASE, MITOCHONDRIAL"/>
    <property type="match status" value="1"/>
</dbReference>
<dbReference type="SUPFAM" id="SSF51569">
    <property type="entry name" value="Aldolase"/>
    <property type="match status" value="1"/>
</dbReference>
<dbReference type="PANTHER" id="PTHR12128">
    <property type="entry name" value="DIHYDRODIPICOLINATE SYNTHASE"/>
    <property type="match status" value="1"/>
</dbReference>
<gene>
    <name evidence="3" type="ORF">DRJ04_09520</name>
</gene>